<feature type="non-terminal residue" evidence="1">
    <location>
        <position position="1"/>
    </location>
</feature>
<evidence type="ECO:0000313" key="2">
    <source>
        <dbReference type="Proteomes" id="UP000824469"/>
    </source>
</evidence>
<dbReference type="AlphaFoldDB" id="A0AA38LKH0"/>
<sequence length="508" mass="56488">SLSPGAKVKLFSSSAKVTRDNMDGSFIGKPKRNFIDLVKKDKSVPESSQSESTVATSVSDVIQVSSLCAGFLPTEVLMGQDDCVDAFQELPTKLPSVRKSMTPHSQERLLQAADLKEAFMKSPSAGSVSQQNESDAANKMNMETDTNLNGFTLQSSDGNGSESPCHNRMALQVEDFRRAFTKSSAAGCASQQCQSDAADTMDVDSNRSDFNSKGFMFESPDIQRSPCHNKRLLQVDDFRRSFMKSPSAGSASQPIDSDAVDNTNGILCDLKSNAFTFQSPDFKCLESPSFNKRLMRRRNSPSPHQKTQSRILPHIPLVADHLGIQSSPLPQRNISENNYAGNHREEVSPSSSIKSILKPRGVCPTACKCDICYSIHSRAEKASEFTQRQMRDIENLANNLVRELNSMRTIVEENMNSEAVRPTPEEMKGAAASAFEVEETTKKWIAMMSRDCNRFCQIMQRPIDKKPSFSSDREKQQKKLIFADEAGKDLCHFKIFESDEQEDNYEAE</sequence>
<organism evidence="1 2">
    <name type="scientific">Taxus chinensis</name>
    <name type="common">Chinese yew</name>
    <name type="synonym">Taxus wallichiana var. chinensis</name>
    <dbReference type="NCBI Taxonomy" id="29808"/>
    <lineage>
        <taxon>Eukaryota</taxon>
        <taxon>Viridiplantae</taxon>
        <taxon>Streptophyta</taxon>
        <taxon>Embryophyta</taxon>
        <taxon>Tracheophyta</taxon>
        <taxon>Spermatophyta</taxon>
        <taxon>Pinopsida</taxon>
        <taxon>Pinidae</taxon>
        <taxon>Conifers II</taxon>
        <taxon>Cupressales</taxon>
        <taxon>Taxaceae</taxon>
        <taxon>Taxus</taxon>
    </lineage>
</organism>
<accession>A0AA38LKH0</accession>
<dbReference type="PANTHER" id="PTHR34461:SF2">
    <property type="entry name" value="EXPRESSED PROTEIN"/>
    <property type="match status" value="1"/>
</dbReference>
<dbReference type="EMBL" id="JAHRHJ020000002">
    <property type="protein sequence ID" value="KAH9324427.1"/>
    <property type="molecule type" value="Genomic_DNA"/>
</dbReference>
<feature type="non-terminal residue" evidence="1">
    <location>
        <position position="508"/>
    </location>
</feature>
<gene>
    <name evidence="1" type="ORF">KI387_004605</name>
</gene>
<name>A0AA38LKH0_TAXCH</name>
<dbReference type="PANTHER" id="PTHR34461">
    <property type="entry name" value="EXPRESSED PROTEIN"/>
    <property type="match status" value="1"/>
</dbReference>
<protein>
    <submittedName>
        <fullName evidence="1">Uncharacterized protein</fullName>
    </submittedName>
</protein>
<reference evidence="1 2" key="1">
    <citation type="journal article" date="2021" name="Nat. Plants">
        <title>The Taxus genome provides insights into paclitaxel biosynthesis.</title>
        <authorList>
            <person name="Xiong X."/>
            <person name="Gou J."/>
            <person name="Liao Q."/>
            <person name="Li Y."/>
            <person name="Zhou Q."/>
            <person name="Bi G."/>
            <person name="Li C."/>
            <person name="Du R."/>
            <person name="Wang X."/>
            <person name="Sun T."/>
            <person name="Guo L."/>
            <person name="Liang H."/>
            <person name="Lu P."/>
            <person name="Wu Y."/>
            <person name="Zhang Z."/>
            <person name="Ro D.K."/>
            <person name="Shang Y."/>
            <person name="Huang S."/>
            <person name="Yan J."/>
        </authorList>
    </citation>
    <scope>NUCLEOTIDE SEQUENCE [LARGE SCALE GENOMIC DNA]</scope>
    <source>
        <strain evidence="1">Ta-2019</strain>
    </source>
</reference>
<dbReference type="Proteomes" id="UP000824469">
    <property type="component" value="Unassembled WGS sequence"/>
</dbReference>
<evidence type="ECO:0000313" key="1">
    <source>
        <dbReference type="EMBL" id="KAH9324427.1"/>
    </source>
</evidence>
<comment type="caution">
    <text evidence="1">The sequence shown here is derived from an EMBL/GenBank/DDBJ whole genome shotgun (WGS) entry which is preliminary data.</text>
</comment>
<proteinExistence type="predicted"/>
<keyword evidence="2" id="KW-1185">Reference proteome</keyword>